<dbReference type="EMBL" id="AGNL01040955">
    <property type="protein sequence ID" value="EJK51826.1"/>
    <property type="molecule type" value="Genomic_DNA"/>
</dbReference>
<feature type="compositionally biased region" description="Gly residues" evidence="1">
    <location>
        <begin position="310"/>
        <end position="331"/>
    </location>
</feature>
<dbReference type="Proteomes" id="UP000266841">
    <property type="component" value="Unassembled WGS sequence"/>
</dbReference>
<evidence type="ECO:0000256" key="1">
    <source>
        <dbReference type="SAM" id="MobiDB-lite"/>
    </source>
</evidence>
<feature type="region of interest" description="Disordered" evidence="1">
    <location>
        <begin position="275"/>
        <end position="361"/>
    </location>
</feature>
<dbReference type="AlphaFoldDB" id="K0RSB9"/>
<feature type="compositionally biased region" description="Basic and acidic residues" evidence="1">
    <location>
        <begin position="88"/>
        <end position="111"/>
    </location>
</feature>
<sequence length="361" mass="38543">MRLPQFSSLAPAVSWRFLLAPSLPRPWTAPNRDEGWLDPPRPLPHLMLETAETVTAALRKFALQLSIYSTPLSTALFGSALGIGPRASETEETKADKDTAGQQKKDRLREPTIPHIMDAFVSGASVVLPSGSFAANPNSRGLGWESGDHDTQQGEGSPGGPSGPDPTGPRRDREAELAERTSSLISSYESYISGTAGDEEAVAAEEDSRSSRGTGTGAAAGATRAGSRCRKAEAVWRVPPPQPGLLTACLVLAALAVALPVLSSWTNRRSDRFHEMAPATERPEEETLSSGQQMWPQGEIPEFTSAPGRRPGGGGRASCDPAGGGRGVAGRGGRDRDGRRRERDAGRAAERRLRWPRRGRQ</sequence>
<feature type="compositionally biased region" description="Basic and acidic residues" evidence="1">
    <location>
        <begin position="168"/>
        <end position="179"/>
    </location>
</feature>
<organism evidence="3 4">
    <name type="scientific">Thalassiosira oceanica</name>
    <name type="common">Marine diatom</name>
    <dbReference type="NCBI Taxonomy" id="159749"/>
    <lineage>
        <taxon>Eukaryota</taxon>
        <taxon>Sar</taxon>
        <taxon>Stramenopiles</taxon>
        <taxon>Ochrophyta</taxon>
        <taxon>Bacillariophyta</taxon>
        <taxon>Coscinodiscophyceae</taxon>
        <taxon>Thalassiosirophycidae</taxon>
        <taxon>Thalassiosirales</taxon>
        <taxon>Thalassiosiraceae</taxon>
        <taxon>Thalassiosira</taxon>
    </lineage>
</organism>
<evidence type="ECO:0000256" key="2">
    <source>
        <dbReference type="SAM" id="Phobius"/>
    </source>
</evidence>
<keyword evidence="4" id="KW-1185">Reference proteome</keyword>
<feature type="region of interest" description="Disordered" evidence="1">
    <location>
        <begin position="87"/>
        <end position="111"/>
    </location>
</feature>
<proteinExistence type="predicted"/>
<evidence type="ECO:0000313" key="4">
    <source>
        <dbReference type="Proteomes" id="UP000266841"/>
    </source>
</evidence>
<feature type="compositionally biased region" description="Low complexity" evidence="1">
    <location>
        <begin position="211"/>
        <end position="226"/>
    </location>
</feature>
<evidence type="ECO:0000313" key="3">
    <source>
        <dbReference type="EMBL" id="EJK51826.1"/>
    </source>
</evidence>
<protein>
    <submittedName>
        <fullName evidence="3">Uncharacterized protein</fullName>
    </submittedName>
</protein>
<accession>K0RSB9</accession>
<keyword evidence="2" id="KW-1133">Transmembrane helix</keyword>
<feature type="region of interest" description="Disordered" evidence="1">
    <location>
        <begin position="137"/>
        <end position="180"/>
    </location>
</feature>
<keyword evidence="2" id="KW-0472">Membrane</keyword>
<keyword evidence="2" id="KW-0812">Transmembrane</keyword>
<feature type="region of interest" description="Disordered" evidence="1">
    <location>
        <begin position="196"/>
        <end position="227"/>
    </location>
</feature>
<gene>
    <name evidence="3" type="ORF">THAOC_28971</name>
</gene>
<feature type="transmembrane region" description="Helical" evidence="2">
    <location>
        <begin position="245"/>
        <end position="266"/>
    </location>
</feature>
<reference evidence="3 4" key="1">
    <citation type="journal article" date="2012" name="Genome Biol.">
        <title>Genome and low-iron response of an oceanic diatom adapted to chronic iron limitation.</title>
        <authorList>
            <person name="Lommer M."/>
            <person name="Specht M."/>
            <person name="Roy A.S."/>
            <person name="Kraemer L."/>
            <person name="Andreson R."/>
            <person name="Gutowska M.A."/>
            <person name="Wolf J."/>
            <person name="Bergner S.V."/>
            <person name="Schilhabel M.B."/>
            <person name="Klostermeier U.C."/>
            <person name="Beiko R.G."/>
            <person name="Rosenstiel P."/>
            <person name="Hippler M."/>
            <person name="Laroche J."/>
        </authorList>
    </citation>
    <scope>NUCLEOTIDE SEQUENCE [LARGE SCALE GENOMIC DNA]</scope>
    <source>
        <strain evidence="3 4">CCMP1005</strain>
    </source>
</reference>
<comment type="caution">
    <text evidence="3">The sequence shown here is derived from an EMBL/GenBank/DDBJ whole genome shotgun (WGS) entry which is preliminary data.</text>
</comment>
<feature type="compositionally biased region" description="Basic and acidic residues" evidence="1">
    <location>
        <begin position="332"/>
        <end position="353"/>
    </location>
</feature>
<name>K0RSB9_THAOC</name>